<accession>A0A9K3D9H9</accession>
<dbReference type="EMBL" id="BDIP01008064">
    <property type="protein sequence ID" value="GIQ91638.1"/>
    <property type="molecule type" value="Genomic_DNA"/>
</dbReference>
<proteinExistence type="predicted"/>
<evidence type="ECO:0000313" key="2">
    <source>
        <dbReference type="EMBL" id="GIQ91638.1"/>
    </source>
</evidence>
<feature type="non-terminal residue" evidence="2">
    <location>
        <position position="118"/>
    </location>
</feature>
<name>A0A9K3D9H9_9EUKA</name>
<gene>
    <name evidence="2" type="ORF">KIPB_014981</name>
</gene>
<protein>
    <submittedName>
        <fullName evidence="2">Uncharacterized protein</fullName>
    </submittedName>
</protein>
<reference evidence="2 3" key="1">
    <citation type="journal article" date="2018" name="PLoS ONE">
        <title>The draft genome of Kipferlia bialata reveals reductive genome evolution in fornicate parasites.</title>
        <authorList>
            <person name="Tanifuji G."/>
            <person name="Takabayashi S."/>
            <person name="Kume K."/>
            <person name="Takagi M."/>
            <person name="Nakayama T."/>
            <person name="Kamikawa R."/>
            <person name="Inagaki Y."/>
            <person name="Hashimoto T."/>
        </authorList>
    </citation>
    <scope>NUCLEOTIDE SEQUENCE [LARGE SCALE GENOMIC DNA]</scope>
    <source>
        <strain evidence="2">NY0173</strain>
    </source>
</reference>
<sequence>MASACVSGSDVLGSQEIGYPTGAPGGYQPTSVNPVTAPVPTPGYSGATAPTPVSAPVGAAMGAAMGAATTAAYAGAVSLEAGTGGTIGYNPTPAYGSASGGMTYQSDGAGYLSGTAGT</sequence>
<feature type="region of interest" description="Disordered" evidence="1">
    <location>
        <begin position="1"/>
        <end position="51"/>
    </location>
</feature>
<dbReference type="Proteomes" id="UP000265618">
    <property type="component" value="Unassembled WGS sequence"/>
</dbReference>
<evidence type="ECO:0000313" key="3">
    <source>
        <dbReference type="Proteomes" id="UP000265618"/>
    </source>
</evidence>
<evidence type="ECO:0000256" key="1">
    <source>
        <dbReference type="SAM" id="MobiDB-lite"/>
    </source>
</evidence>
<keyword evidence="3" id="KW-1185">Reference proteome</keyword>
<dbReference type="AlphaFoldDB" id="A0A9K3D9H9"/>
<feature type="non-terminal residue" evidence="2">
    <location>
        <position position="1"/>
    </location>
</feature>
<comment type="caution">
    <text evidence="2">The sequence shown here is derived from an EMBL/GenBank/DDBJ whole genome shotgun (WGS) entry which is preliminary data.</text>
</comment>
<organism evidence="2 3">
    <name type="scientific">Kipferlia bialata</name>
    <dbReference type="NCBI Taxonomy" id="797122"/>
    <lineage>
        <taxon>Eukaryota</taxon>
        <taxon>Metamonada</taxon>
        <taxon>Carpediemonas-like organisms</taxon>
        <taxon>Kipferlia</taxon>
    </lineage>
</organism>